<evidence type="ECO:0000256" key="11">
    <source>
        <dbReference type="ARBA" id="ARBA00022741"/>
    </source>
</evidence>
<evidence type="ECO:0000256" key="14">
    <source>
        <dbReference type="ARBA" id="ARBA00022842"/>
    </source>
</evidence>
<sequence>MFSILTVSDTEQSFEDLFEDDKAALTCFCSGTCADGEQSCQTKRGGKCFASSELVLDDDGIIRPVQLFGCLPPNEMALIQCRAKHMKRQKYISCCDRKDFCNEHMLVVAPGGGRCPDCTGNTWKIIIPIALVLGLLILVAVWYFIKIIRKNKRRNRRVCNENVDIESATNSDNIMINLSFNKKIATGQFTKIWEGEFRTDRVAIKEYNSQGKQYYLNESKIFQNSVLTHENIVYYIAAHEPDSERMLVITEYIANGSLRQFLKNNPVTPEELFDMVLGVCRGLNYLHEEILGSNMSRKPSITHNNINSSNILVNSLKLCRLCDFARATSFQSRNVSGQAVTLPSDLRYAAPEILLETTPTTVEFFTRADIYSFSIVIWEIMNRCNVTVNNQYQIPFDEELEALQLDVTRDNLLELVEERCVRPVVRNEWLKHSLLRPIVKIMLECWNGTPTARLTGLRIKKTLKRSPSDNENCIVPHV</sequence>
<keyword evidence="7" id="KW-0808">Transferase</keyword>
<evidence type="ECO:0000256" key="9">
    <source>
        <dbReference type="ARBA" id="ARBA00022723"/>
    </source>
</evidence>
<evidence type="ECO:0000256" key="2">
    <source>
        <dbReference type="ARBA" id="ARBA00001946"/>
    </source>
</evidence>
<keyword evidence="8 18" id="KW-0812">Transmembrane</keyword>
<dbReference type="Pfam" id="PF01064">
    <property type="entry name" value="Activin_recp"/>
    <property type="match status" value="1"/>
</dbReference>
<evidence type="ECO:0000256" key="16">
    <source>
        <dbReference type="ARBA" id="ARBA00023136"/>
    </source>
</evidence>
<proteinExistence type="inferred from homology"/>
<dbReference type="GO" id="GO:0005524">
    <property type="term" value="F:ATP binding"/>
    <property type="evidence" value="ECO:0007669"/>
    <property type="project" value="UniProtKB-KW"/>
</dbReference>
<dbReference type="Proteomes" id="UP001566132">
    <property type="component" value="Unassembled WGS sequence"/>
</dbReference>
<gene>
    <name evidence="20" type="ORF">ABEB36_009693</name>
</gene>
<dbReference type="Pfam" id="PF07714">
    <property type="entry name" value="PK_Tyr_Ser-Thr"/>
    <property type="match status" value="1"/>
</dbReference>
<protein>
    <recommendedName>
        <fullName evidence="5">receptor protein serine/threonine kinase</fullName>
        <ecNumber evidence="5">2.7.11.30</ecNumber>
    </recommendedName>
</protein>
<dbReference type="InterPro" id="IPR000333">
    <property type="entry name" value="TGFB_receptor"/>
</dbReference>
<dbReference type="InterPro" id="IPR001245">
    <property type="entry name" value="Ser-Thr/Tyr_kinase_cat_dom"/>
</dbReference>
<dbReference type="InterPro" id="IPR045860">
    <property type="entry name" value="Snake_toxin-like_sf"/>
</dbReference>
<evidence type="ECO:0000256" key="13">
    <source>
        <dbReference type="ARBA" id="ARBA00022840"/>
    </source>
</evidence>
<evidence type="ECO:0000256" key="6">
    <source>
        <dbReference type="ARBA" id="ARBA00022527"/>
    </source>
</evidence>
<evidence type="ECO:0000313" key="20">
    <source>
        <dbReference type="EMBL" id="KAL1494020.1"/>
    </source>
</evidence>
<dbReference type="PROSITE" id="PS50011">
    <property type="entry name" value="PROTEIN_KINASE_DOM"/>
    <property type="match status" value="1"/>
</dbReference>
<dbReference type="SUPFAM" id="SSF56112">
    <property type="entry name" value="Protein kinase-like (PK-like)"/>
    <property type="match status" value="1"/>
</dbReference>
<organism evidence="20 21">
    <name type="scientific">Hypothenemus hampei</name>
    <name type="common">Coffee berry borer</name>
    <dbReference type="NCBI Taxonomy" id="57062"/>
    <lineage>
        <taxon>Eukaryota</taxon>
        <taxon>Metazoa</taxon>
        <taxon>Ecdysozoa</taxon>
        <taxon>Arthropoda</taxon>
        <taxon>Hexapoda</taxon>
        <taxon>Insecta</taxon>
        <taxon>Pterygota</taxon>
        <taxon>Neoptera</taxon>
        <taxon>Endopterygota</taxon>
        <taxon>Coleoptera</taxon>
        <taxon>Polyphaga</taxon>
        <taxon>Cucujiformia</taxon>
        <taxon>Curculionidae</taxon>
        <taxon>Scolytinae</taxon>
        <taxon>Hypothenemus</taxon>
    </lineage>
</organism>
<dbReference type="EMBL" id="JBDJPC010000007">
    <property type="protein sequence ID" value="KAL1494020.1"/>
    <property type="molecule type" value="Genomic_DNA"/>
</dbReference>
<keyword evidence="17" id="KW-0675">Receptor</keyword>
<dbReference type="PANTHER" id="PTHR23255">
    <property type="entry name" value="TRANSFORMING GROWTH FACTOR-BETA RECEPTOR TYPE I AND II"/>
    <property type="match status" value="1"/>
</dbReference>
<keyword evidence="13" id="KW-0067">ATP-binding</keyword>
<keyword evidence="10" id="KW-0732">Signal</keyword>
<feature type="transmembrane region" description="Helical" evidence="18">
    <location>
        <begin position="125"/>
        <end position="145"/>
    </location>
</feature>
<keyword evidence="12" id="KW-0418">Kinase</keyword>
<evidence type="ECO:0000256" key="17">
    <source>
        <dbReference type="ARBA" id="ARBA00023170"/>
    </source>
</evidence>
<dbReference type="GO" id="GO:0004675">
    <property type="term" value="F:transmembrane receptor protein serine/threonine kinase activity"/>
    <property type="evidence" value="ECO:0007669"/>
    <property type="project" value="UniProtKB-EC"/>
</dbReference>
<evidence type="ECO:0000256" key="1">
    <source>
        <dbReference type="ARBA" id="ARBA00001936"/>
    </source>
</evidence>
<reference evidence="20 21" key="1">
    <citation type="submission" date="2024-05" db="EMBL/GenBank/DDBJ databases">
        <title>Genetic variation in Jamaican populations of the coffee berry borer (Hypothenemus hampei).</title>
        <authorList>
            <person name="Errbii M."/>
            <person name="Myrie A."/>
        </authorList>
    </citation>
    <scope>NUCLEOTIDE SEQUENCE [LARGE SCALE GENOMIC DNA]</scope>
    <source>
        <strain evidence="20">JA-Hopewell-2020-01-JO</strain>
        <tissue evidence="20">Whole body</tissue>
    </source>
</reference>
<keyword evidence="15 18" id="KW-1133">Transmembrane helix</keyword>
<comment type="similarity">
    <text evidence="4">Belongs to the protein kinase superfamily. TKL Ser/Thr protein kinase family. TGFB receptor subfamily.</text>
</comment>
<evidence type="ECO:0000256" key="10">
    <source>
        <dbReference type="ARBA" id="ARBA00022729"/>
    </source>
</evidence>
<dbReference type="PANTHER" id="PTHR23255:SF71">
    <property type="entry name" value="RECEPTOR PROTEIN SERINE_THREONINE KINASE"/>
    <property type="match status" value="1"/>
</dbReference>
<dbReference type="CDD" id="cd23596">
    <property type="entry name" value="TFP_LU_ECD_Tkv"/>
    <property type="match status" value="1"/>
</dbReference>
<evidence type="ECO:0000256" key="3">
    <source>
        <dbReference type="ARBA" id="ARBA00004479"/>
    </source>
</evidence>
<comment type="subcellular location">
    <subcellularLocation>
        <location evidence="3">Membrane</location>
        <topology evidence="3">Single-pass type I membrane protein</topology>
    </subcellularLocation>
</comment>
<dbReference type="Gene3D" id="2.10.60.10">
    <property type="entry name" value="CD59"/>
    <property type="match status" value="1"/>
</dbReference>
<evidence type="ECO:0000256" key="7">
    <source>
        <dbReference type="ARBA" id="ARBA00022679"/>
    </source>
</evidence>
<feature type="domain" description="Protein kinase" evidence="19">
    <location>
        <begin position="178"/>
        <end position="478"/>
    </location>
</feature>
<comment type="cofactor">
    <cofactor evidence="1">
        <name>Mn(2+)</name>
        <dbReference type="ChEBI" id="CHEBI:29035"/>
    </cofactor>
</comment>
<evidence type="ECO:0000256" key="18">
    <source>
        <dbReference type="SAM" id="Phobius"/>
    </source>
</evidence>
<keyword evidence="16 18" id="KW-0472">Membrane</keyword>
<evidence type="ECO:0000256" key="15">
    <source>
        <dbReference type="ARBA" id="ARBA00022989"/>
    </source>
</evidence>
<dbReference type="InterPro" id="IPR011009">
    <property type="entry name" value="Kinase-like_dom_sf"/>
</dbReference>
<evidence type="ECO:0000259" key="19">
    <source>
        <dbReference type="PROSITE" id="PS50011"/>
    </source>
</evidence>
<accession>A0ABD1EK45</accession>
<keyword evidence="21" id="KW-1185">Reference proteome</keyword>
<evidence type="ECO:0000313" key="21">
    <source>
        <dbReference type="Proteomes" id="UP001566132"/>
    </source>
</evidence>
<name>A0ABD1EK45_HYPHA</name>
<dbReference type="SUPFAM" id="SSF57302">
    <property type="entry name" value="Snake toxin-like"/>
    <property type="match status" value="1"/>
</dbReference>
<dbReference type="AlphaFoldDB" id="A0ABD1EK45"/>
<dbReference type="GO" id="GO:0016020">
    <property type="term" value="C:membrane"/>
    <property type="evidence" value="ECO:0007669"/>
    <property type="project" value="UniProtKB-SubCell"/>
</dbReference>
<dbReference type="InterPro" id="IPR000472">
    <property type="entry name" value="Activin_recp"/>
</dbReference>
<dbReference type="Gene3D" id="3.30.200.20">
    <property type="entry name" value="Phosphorylase Kinase, domain 1"/>
    <property type="match status" value="1"/>
</dbReference>
<evidence type="ECO:0000256" key="5">
    <source>
        <dbReference type="ARBA" id="ARBA00012401"/>
    </source>
</evidence>
<dbReference type="EC" id="2.7.11.30" evidence="5"/>
<evidence type="ECO:0000256" key="8">
    <source>
        <dbReference type="ARBA" id="ARBA00022692"/>
    </source>
</evidence>
<keyword evidence="14" id="KW-0460">Magnesium</keyword>
<comment type="cofactor">
    <cofactor evidence="2">
        <name>Mg(2+)</name>
        <dbReference type="ChEBI" id="CHEBI:18420"/>
    </cofactor>
</comment>
<keyword evidence="6" id="KW-0723">Serine/threonine-protein kinase</keyword>
<dbReference type="InterPro" id="IPR000719">
    <property type="entry name" value="Prot_kinase_dom"/>
</dbReference>
<dbReference type="Gene3D" id="1.10.510.10">
    <property type="entry name" value="Transferase(Phosphotransferase) domain 1"/>
    <property type="match status" value="1"/>
</dbReference>
<keyword evidence="9" id="KW-0479">Metal-binding</keyword>
<comment type="caution">
    <text evidence="20">The sequence shown here is derived from an EMBL/GenBank/DDBJ whole genome shotgun (WGS) entry which is preliminary data.</text>
</comment>
<evidence type="ECO:0000256" key="12">
    <source>
        <dbReference type="ARBA" id="ARBA00022777"/>
    </source>
</evidence>
<keyword evidence="11" id="KW-0547">Nucleotide-binding</keyword>
<evidence type="ECO:0000256" key="4">
    <source>
        <dbReference type="ARBA" id="ARBA00009605"/>
    </source>
</evidence>